<feature type="transmembrane region" description="Helical" evidence="18">
    <location>
        <begin position="754"/>
        <end position="773"/>
    </location>
</feature>
<feature type="transmembrane region" description="Helical" evidence="18">
    <location>
        <begin position="256"/>
        <end position="274"/>
    </location>
</feature>
<sequence length="813" mass="83188">MEPKPPMPEAPLVPSYTVSLPVEGMTCASCAGRVERALGKVPGVLSASVNLASETATVSGTARPADLAAAIRAAGYQVPEQLRTLGIEGMTCASCAGRVERALAKVPGVLSVAVNLASDQATVRMLAGVEDAALAAALSRAGYALATAPDGSAAAEEEAAAKLARQRRDLVLAGLLAAPFLIGMAGMPFGQDWLPNGWLQLALAIPVQFWFGARFFRAGWAALRNRTGNMDLLVSIGTLSAFSMSVWLLIRHGGGHAHALYFEAAVVVIFFVMLGKYLEARAKRGTGAAIRALLDLRPRTARRLDAEGREHEIPAAALALGDRVVVRPGERIPVDAVIEDGEAGIDESALTGESRPVEKRPGDRAATGTVVLDGRLVLRATAIGADTTLARVAAMVAAAQASRAPVQKLVDRVSTIFVPVVIAIAAATLIGWLLAGAGFEAALLNAVAVLVIACPCALGLATPAAIMAGTGAAARAGILIRDAEAIERAQGISLVAFDKTGTLTEGKPRLASLHPAEGIDPGEALSQAAALQSGSEHPLARAVLTAFGATPEPAQAFRALPGRGVEGLVAGRRLALGSPRLLAESGADPGVLATTAQAEAAQGRSIAWLIDPAAPRVLALLSFEDAPRPGATAAIAALKRLGVGVAMLSGDNRAAAVEAASRIGIDRVEAEVLPQDKAGHVAAWRREGQRVAMVGDGVNDAPALAAADLGIAMGTGTDVAMAAAGVTLMRGDPGLVPATLDITRRTYRKLKENLSWAFGYNLLGIPLAAAGWLSPPVAGAAMALSSVSVVANALLLARWKPEAQPPRPSGPAA</sequence>
<evidence type="ECO:0000256" key="17">
    <source>
        <dbReference type="ARBA" id="ARBA00023136"/>
    </source>
</evidence>
<evidence type="ECO:0000259" key="19">
    <source>
        <dbReference type="PROSITE" id="PS50846"/>
    </source>
</evidence>
<feature type="transmembrane region" description="Helical" evidence="18">
    <location>
        <begin position="441"/>
        <end position="461"/>
    </location>
</feature>
<evidence type="ECO:0000256" key="7">
    <source>
        <dbReference type="ARBA" id="ARBA00022723"/>
    </source>
</evidence>
<dbReference type="SFLD" id="SFLDG00002">
    <property type="entry name" value="C1.7:_P-type_atpase_like"/>
    <property type="match status" value="1"/>
</dbReference>
<dbReference type="CDD" id="cd02094">
    <property type="entry name" value="P-type_ATPase_Cu-like"/>
    <property type="match status" value="1"/>
</dbReference>
<keyword evidence="12" id="KW-0460">Magnesium</keyword>
<evidence type="ECO:0000256" key="11">
    <source>
        <dbReference type="ARBA" id="ARBA00022840"/>
    </source>
</evidence>
<dbReference type="PRINTS" id="PR00119">
    <property type="entry name" value="CATATPASE"/>
</dbReference>
<dbReference type="PROSITE" id="PS00154">
    <property type="entry name" value="ATPASE_E1_E2"/>
    <property type="match status" value="1"/>
</dbReference>
<dbReference type="SFLD" id="SFLDF00027">
    <property type="entry name" value="p-type_atpase"/>
    <property type="match status" value="1"/>
</dbReference>
<reference evidence="20 21" key="1">
    <citation type="submission" date="2016-10" db="EMBL/GenBank/DDBJ databases">
        <authorList>
            <person name="de Groot N.N."/>
        </authorList>
    </citation>
    <scope>NUCLEOTIDE SEQUENCE [LARGE SCALE GENOMIC DNA]</scope>
    <source>
        <strain evidence="20 21">DSM 19981</strain>
    </source>
</reference>
<keyword evidence="10" id="KW-0187">Copper transport</keyword>
<dbReference type="PROSITE" id="PS50846">
    <property type="entry name" value="HMA_2"/>
    <property type="match status" value="2"/>
</dbReference>
<comment type="subcellular location">
    <subcellularLocation>
        <location evidence="1">Cell membrane</location>
        <topology evidence="1">Multi-pass membrane protein</topology>
    </subcellularLocation>
</comment>
<feature type="transmembrane region" description="Helical" evidence="18">
    <location>
        <begin position="197"/>
        <end position="216"/>
    </location>
</feature>
<keyword evidence="5 18" id="KW-1003">Cell membrane</keyword>
<evidence type="ECO:0000256" key="3">
    <source>
        <dbReference type="ARBA" id="ARBA00012517"/>
    </source>
</evidence>
<dbReference type="NCBIfam" id="TIGR01511">
    <property type="entry name" value="ATPase-IB1_Cu"/>
    <property type="match status" value="1"/>
</dbReference>
<accession>A0A1I3XC62</accession>
<dbReference type="Gene3D" id="3.40.1110.10">
    <property type="entry name" value="Calcium-transporting ATPase, cytoplasmic domain N"/>
    <property type="match status" value="1"/>
</dbReference>
<dbReference type="SUPFAM" id="SSF81653">
    <property type="entry name" value="Calcium ATPase, transduction domain A"/>
    <property type="match status" value="1"/>
</dbReference>
<protein>
    <recommendedName>
        <fullName evidence="3">P-type Cu(+) transporter</fullName>
        <ecNumber evidence="3">7.2.2.8</ecNumber>
    </recommendedName>
</protein>
<gene>
    <name evidence="20" type="ORF">SAMN02745775_101172</name>
</gene>
<evidence type="ECO:0000256" key="10">
    <source>
        <dbReference type="ARBA" id="ARBA00022796"/>
    </source>
</evidence>
<dbReference type="Gene3D" id="3.40.50.1000">
    <property type="entry name" value="HAD superfamily/HAD-like"/>
    <property type="match status" value="1"/>
</dbReference>
<keyword evidence="7 18" id="KW-0479">Metal-binding</keyword>
<dbReference type="NCBIfam" id="TIGR01525">
    <property type="entry name" value="ATPase-IB_hvy"/>
    <property type="match status" value="1"/>
</dbReference>
<dbReference type="SFLD" id="SFLDS00003">
    <property type="entry name" value="Haloacid_Dehalogenase"/>
    <property type="match status" value="1"/>
</dbReference>
<evidence type="ECO:0000256" key="14">
    <source>
        <dbReference type="ARBA" id="ARBA00022989"/>
    </source>
</evidence>
<keyword evidence="8" id="KW-0677">Repeat</keyword>
<dbReference type="PANTHER" id="PTHR43520">
    <property type="entry name" value="ATP7, ISOFORM B"/>
    <property type="match status" value="1"/>
</dbReference>
<evidence type="ECO:0000256" key="2">
    <source>
        <dbReference type="ARBA" id="ARBA00006024"/>
    </source>
</evidence>
<dbReference type="PANTHER" id="PTHR43520:SF8">
    <property type="entry name" value="P-TYPE CU(+) TRANSPORTER"/>
    <property type="match status" value="1"/>
</dbReference>
<dbReference type="NCBIfam" id="TIGR00003">
    <property type="entry name" value="copper ion binding protein"/>
    <property type="match status" value="2"/>
</dbReference>
<evidence type="ECO:0000256" key="13">
    <source>
        <dbReference type="ARBA" id="ARBA00022967"/>
    </source>
</evidence>
<dbReference type="FunFam" id="2.70.150.10:FF:000020">
    <property type="entry name" value="Copper-exporting P-type ATPase A"/>
    <property type="match status" value="1"/>
</dbReference>
<dbReference type="Gene3D" id="2.70.150.10">
    <property type="entry name" value="Calcium-transporting ATPase, cytoplasmic transduction domain A"/>
    <property type="match status" value="1"/>
</dbReference>
<evidence type="ECO:0000256" key="18">
    <source>
        <dbReference type="RuleBase" id="RU362081"/>
    </source>
</evidence>
<keyword evidence="9 18" id="KW-0547">Nucleotide-binding</keyword>
<keyword evidence="4" id="KW-0813">Transport</keyword>
<dbReference type="PROSITE" id="PS01047">
    <property type="entry name" value="HMA_1"/>
    <property type="match status" value="2"/>
</dbReference>
<keyword evidence="6 18" id="KW-0812">Transmembrane</keyword>
<dbReference type="GO" id="GO:0005524">
    <property type="term" value="F:ATP binding"/>
    <property type="evidence" value="ECO:0007669"/>
    <property type="project" value="UniProtKB-UniRule"/>
</dbReference>
<proteinExistence type="inferred from homology"/>
<dbReference type="InterPro" id="IPR036163">
    <property type="entry name" value="HMA_dom_sf"/>
</dbReference>
<dbReference type="CDD" id="cd00371">
    <property type="entry name" value="HMA"/>
    <property type="match status" value="2"/>
</dbReference>
<keyword evidence="15" id="KW-0186">Copper</keyword>
<organism evidence="20 21">
    <name type="scientific">Falsiroseomonas stagni DSM 19981</name>
    <dbReference type="NCBI Taxonomy" id="1123062"/>
    <lineage>
        <taxon>Bacteria</taxon>
        <taxon>Pseudomonadati</taxon>
        <taxon>Pseudomonadota</taxon>
        <taxon>Alphaproteobacteria</taxon>
        <taxon>Acetobacterales</taxon>
        <taxon>Roseomonadaceae</taxon>
        <taxon>Falsiroseomonas</taxon>
    </lineage>
</organism>
<dbReference type="GO" id="GO:0005886">
    <property type="term" value="C:plasma membrane"/>
    <property type="evidence" value="ECO:0007669"/>
    <property type="project" value="UniProtKB-SubCell"/>
</dbReference>
<keyword evidence="13" id="KW-1278">Translocase</keyword>
<dbReference type="InterPro" id="IPR001757">
    <property type="entry name" value="P_typ_ATPase"/>
</dbReference>
<comment type="similarity">
    <text evidence="2 18">Belongs to the cation transport ATPase (P-type) (TC 3.A.3) family. Type IB subfamily.</text>
</comment>
<dbReference type="SUPFAM" id="SSF81665">
    <property type="entry name" value="Calcium ATPase, transmembrane domain M"/>
    <property type="match status" value="1"/>
</dbReference>
<dbReference type="GO" id="GO:0060003">
    <property type="term" value="P:copper ion export"/>
    <property type="evidence" value="ECO:0007669"/>
    <property type="project" value="UniProtKB-ARBA"/>
</dbReference>
<evidence type="ECO:0000313" key="21">
    <source>
        <dbReference type="Proteomes" id="UP000199473"/>
    </source>
</evidence>
<feature type="transmembrane region" description="Helical" evidence="18">
    <location>
        <begin position="170"/>
        <end position="191"/>
    </location>
</feature>
<dbReference type="EC" id="7.2.2.8" evidence="3"/>
<feature type="domain" description="HMA" evidence="19">
    <location>
        <begin position="16"/>
        <end position="79"/>
    </location>
</feature>
<dbReference type="Gene3D" id="3.30.70.100">
    <property type="match status" value="2"/>
</dbReference>
<dbReference type="GO" id="GO:0043682">
    <property type="term" value="F:P-type divalent copper transporter activity"/>
    <property type="evidence" value="ECO:0007669"/>
    <property type="project" value="TreeGrafter"/>
</dbReference>
<dbReference type="NCBIfam" id="TIGR01494">
    <property type="entry name" value="ATPase_P-type"/>
    <property type="match status" value="2"/>
</dbReference>
<evidence type="ECO:0000256" key="8">
    <source>
        <dbReference type="ARBA" id="ARBA00022737"/>
    </source>
</evidence>
<keyword evidence="11 18" id="KW-0067">ATP-binding</keyword>
<keyword evidence="16" id="KW-0406">Ion transport</keyword>
<dbReference type="InterPro" id="IPR023299">
    <property type="entry name" value="ATPase_P-typ_cyto_dom_N"/>
</dbReference>
<evidence type="ECO:0000256" key="16">
    <source>
        <dbReference type="ARBA" id="ARBA00023065"/>
    </source>
</evidence>
<dbReference type="InterPro" id="IPR018303">
    <property type="entry name" value="ATPase_P-typ_P_site"/>
</dbReference>
<dbReference type="GO" id="GO:0005507">
    <property type="term" value="F:copper ion binding"/>
    <property type="evidence" value="ECO:0007669"/>
    <property type="project" value="InterPro"/>
</dbReference>
<dbReference type="GO" id="GO:0016887">
    <property type="term" value="F:ATP hydrolysis activity"/>
    <property type="evidence" value="ECO:0007669"/>
    <property type="project" value="InterPro"/>
</dbReference>
<keyword evidence="21" id="KW-1185">Reference proteome</keyword>
<dbReference type="InterPro" id="IPR044492">
    <property type="entry name" value="P_typ_ATPase_HD_dom"/>
</dbReference>
<keyword evidence="14 18" id="KW-1133">Transmembrane helix</keyword>
<dbReference type="FunFam" id="3.30.70.100:FF:000005">
    <property type="entry name" value="Copper-exporting P-type ATPase A"/>
    <property type="match status" value="1"/>
</dbReference>
<dbReference type="InterPro" id="IPR006122">
    <property type="entry name" value="HMA_Cu_ion-bd"/>
</dbReference>
<dbReference type="InterPro" id="IPR036412">
    <property type="entry name" value="HAD-like_sf"/>
</dbReference>
<feature type="transmembrane region" description="Helical" evidence="18">
    <location>
        <begin position="413"/>
        <end position="435"/>
    </location>
</feature>
<dbReference type="InterPro" id="IPR017969">
    <property type="entry name" value="Heavy-metal-associated_CS"/>
</dbReference>
<dbReference type="Proteomes" id="UP000199473">
    <property type="component" value="Unassembled WGS sequence"/>
</dbReference>
<evidence type="ECO:0000256" key="12">
    <source>
        <dbReference type="ARBA" id="ARBA00022842"/>
    </source>
</evidence>
<dbReference type="Pfam" id="PF00122">
    <property type="entry name" value="E1-E2_ATPase"/>
    <property type="match status" value="1"/>
</dbReference>
<dbReference type="InterPro" id="IPR059000">
    <property type="entry name" value="ATPase_P-type_domA"/>
</dbReference>
<dbReference type="GO" id="GO:0055070">
    <property type="term" value="P:copper ion homeostasis"/>
    <property type="evidence" value="ECO:0007669"/>
    <property type="project" value="TreeGrafter"/>
</dbReference>
<dbReference type="InterPro" id="IPR008250">
    <property type="entry name" value="ATPase_P-typ_transduc_dom_A_sf"/>
</dbReference>
<dbReference type="SUPFAM" id="SSF56784">
    <property type="entry name" value="HAD-like"/>
    <property type="match status" value="1"/>
</dbReference>
<evidence type="ECO:0000256" key="6">
    <source>
        <dbReference type="ARBA" id="ARBA00022692"/>
    </source>
</evidence>
<feature type="transmembrane region" description="Helical" evidence="18">
    <location>
        <begin position="228"/>
        <end position="250"/>
    </location>
</feature>
<dbReference type="AlphaFoldDB" id="A0A1I3XC62"/>
<dbReference type="InterPro" id="IPR023214">
    <property type="entry name" value="HAD_sf"/>
</dbReference>
<dbReference type="InterPro" id="IPR023298">
    <property type="entry name" value="ATPase_P-typ_TM_dom_sf"/>
</dbReference>
<evidence type="ECO:0000256" key="9">
    <source>
        <dbReference type="ARBA" id="ARBA00022741"/>
    </source>
</evidence>
<dbReference type="RefSeq" id="WP_245761870.1">
    <property type="nucleotide sequence ID" value="NZ_FOSQ01000001.1"/>
</dbReference>
<evidence type="ECO:0000313" key="20">
    <source>
        <dbReference type="EMBL" id="SFK17130.1"/>
    </source>
</evidence>
<dbReference type="InterPro" id="IPR027256">
    <property type="entry name" value="P-typ_ATPase_IB"/>
</dbReference>
<evidence type="ECO:0000256" key="5">
    <source>
        <dbReference type="ARBA" id="ARBA00022475"/>
    </source>
</evidence>
<evidence type="ECO:0000256" key="4">
    <source>
        <dbReference type="ARBA" id="ARBA00022448"/>
    </source>
</evidence>
<dbReference type="PROSITE" id="PS01229">
    <property type="entry name" value="COF_2"/>
    <property type="match status" value="1"/>
</dbReference>
<keyword evidence="17 18" id="KW-0472">Membrane</keyword>
<feature type="transmembrane region" description="Helical" evidence="18">
    <location>
        <begin position="779"/>
        <end position="797"/>
    </location>
</feature>
<feature type="domain" description="HMA" evidence="19">
    <location>
        <begin position="81"/>
        <end position="146"/>
    </location>
</feature>
<evidence type="ECO:0000256" key="15">
    <source>
        <dbReference type="ARBA" id="ARBA00023008"/>
    </source>
</evidence>
<dbReference type="GO" id="GO:0140581">
    <property type="term" value="F:P-type monovalent copper transporter activity"/>
    <property type="evidence" value="ECO:0007669"/>
    <property type="project" value="UniProtKB-EC"/>
</dbReference>
<dbReference type="Pfam" id="PF00702">
    <property type="entry name" value="Hydrolase"/>
    <property type="match status" value="1"/>
</dbReference>
<dbReference type="STRING" id="1123062.SAMN02745775_101172"/>
<name>A0A1I3XC62_9PROT</name>
<dbReference type="InterPro" id="IPR006121">
    <property type="entry name" value="HMA_dom"/>
</dbReference>
<evidence type="ECO:0000256" key="1">
    <source>
        <dbReference type="ARBA" id="ARBA00004651"/>
    </source>
</evidence>
<dbReference type="Pfam" id="PF00403">
    <property type="entry name" value="HMA"/>
    <property type="match status" value="2"/>
</dbReference>
<dbReference type="EMBL" id="FOSQ01000001">
    <property type="protein sequence ID" value="SFK17130.1"/>
    <property type="molecule type" value="Genomic_DNA"/>
</dbReference>
<dbReference type="SUPFAM" id="SSF55008">
    <property type="entry name" value="HMA, heavy metal-associated domain"/>
    <property type="match status" value="2"/>
</dbReference>